<dbReference type="SMART" id="SM00382">
    <property type="entry name" value="AAA"/>
    <property type="match status" value="1"/>
</dbReference>
<dbReference type="PANTHER" id="PTHR43581:SF2">
    <property type="entry name" value="EXCINUCLEASE ATPASE SUBUNIT"/>
    <property type="match status" value="1"/>
</dbReference>
<dbReference type="Gene3D" id="3.40.50.300">
    <property type="entry name" value="P-loop containing nucleotide triphosphate hydrolases"/>
    <property type="match status" value="2"/>
</dbReference>
<dbReference type="InterPro" id="IPR027417">
    <property type="entry name" value="P-loop_NTPase"/>
</dbReference>
<name>A0A6S6T8E7_9BACT</name>
<dbReference type="InterPro" id="IPR003593">
    <property type="entry name" value="AAA+_ATPase"/>
</dbReference>
<keyword evidence="2" id="KW-0067">ATP-binding</keyword>
<protein>
    <submittedName>
        <fullName evidence="2">ATP-binding protein</fullName>
    </submittedName>
</protein>
<keyword evidence="2" id="KW-0547">Nucleotide-binding</keyword>
<accession>A0A6S6T8E7</accession>
<gene>
    <name evidence="2" type="ORF">HELGO_WM200</name>
</gene>
<dbReference type="PANTHER" id="PTHR43581">
    <property type="entry name" value="ATP/GTP PHOSPHATASE"/>
    <property type="match status" value="1"/>
</dbReference>
<dbReference type="SUPFAM" id="SSF52540">
    <property type="entry name" value="P-loop containing nucleoside triphosphate hydrolases"/>
    <property type="match status" value="1"/>
</dbReference>
<dbReference type="Pfam" id="PF13304">
    <property type="entry name" value="AAA_21"/>
    <property type="match status" value="1"/>
</dbReference>
<dbReference type="EMBL" id="CACVAS010000058">
    <property type="protein sequence ID" value="CAA6811680.1"/>
    <property type="molecule type" value="Genomic_DNA"/>
</dbReference>
<evidence type="ECO:0000259" key="1">
    <source>
        <dbReference type="SMART" id="SM00382"/>
    </source>
</evidence>
<dbReference type="InterPro" id="IPR003959">
    <property type="entry name" value="ATPase_AAA_core"/>
</dbReference>
<dbReference type="CDD" id="cd00267">
    <property type="entry name" value="ABC_ATPase"/>
    <property type="match status" value="1"/>
</dbReference>
<sequence length="366" mass="43173">MKLRKLHIEDHKMFKDFDIDFVDENDKVLPIVVLAGVNGSGKTTLLDSLGKTKQEQHLLKLENYTTIEIRENDNIEFTYDNLKQDLNLDIPNKFFMFYADNIVYFSAGIDDTKKVADEFVKTFYFYLKEKDYRPSEITEYFNQYMKDIFNDLDIGFKYSHLDKEDKVWFTSDDGDGYYYTDKDNEEKVLFTIDELSTGQKTLLSKILYIYFKDYKDKVILIDEPELSLHPKWQSQVLSIYEKLAEKNNCQIIIATHSPHIIGSAKPEYLRVLKKVDNKIEVAQYTQSYGLEFSQILTDIMDVEYLRTPEVAKKMAHVKLMIIENSYDSDEFKKEWDELENMLGKNYLDLKLLKLEIASRRKSASNK</sequence>
<dbReference type="AlphaFoldDB" id="A0A6S6T8E7"/>
<evidence type="ECO:0000313" key="2">
    <source>
        <dbReference type="EMBL" id="CAA6811680.1"/>
    </source>
</evidence>
<dbReference type="InterPro" id="IPR038729">
    <property type="entry name" value="Rad50/SbcC_AAA"/>
</dbReference>
<proteinExistence type="predicted"/>
<feature type="domain" description="AAA+ ATPase" evidence="1">
    <location>
        <begin position="28"/>
        <end position="276"/>
    </location>
</feature>
<dbReference type="GO" id="GO:0016887">
    <property type="term" value="F:ATP hydrolysis activity"/>
    <property type="evidence" value="ECO:0007669"/>
    <property type="project" value="InterPro"/>
</dbReference>
<dbReference type="Pfam" id="PF13476">
    <property type="entry name" value="AAA_23"/>
    <property type="match status" value="1"/>
</dbReference>
<organism evidence="2">
    <name type="scientific">uncultured Sulfurovum sp</name>
    <dbReference type="NCBI Taxonomy" id="269237"/>
    <lineage>
        <taxon>Bacteria</taxon>
        <taxon>Pseudomonadati</taxon>
        <taxon>Campylobacterota</taxon>
        <taxon>Epsilonproteobacteria</taxon>
        <taxon>Campylobacterales</taxon>
        <taxon>Sulfurovaceae</taxon>
        <taxon>Sulfurovum</taxon>
        <taxon>environmental samples</taxon>
    </lineage>
</organism>
<dbReference type="GO" id="GO:0005524">
    <property type="term" value="F:ATP binding"/>
    <property type="evidence" value="ECO:0007669"/>
    <property type="project" value="UniProtKB-KW"/>
</dbReference>
<reference evidence="2" key="1">
    <citation type="submission" date="2020-01" db="EMBL/GenBank/DDBJ databases">
        <authorList>
            <person name="Meier V. D."/>
            <person name="Meier V D."/>
        </authorList>
    </citation>
    <scope>NUCLEOTIDE SEQUENCE</scope>
    <source>
        <strain evidence="2">HLG_WM_MAG_01</strain>
    </source>
</reference>
<dbReference type="InterPro" id="IPR051396">
    <property type="entry name" value="Bact_Antivir_Def_Nuclease"/>
</dbReference>